<dbReference type="EMBL" id="AP014633">
    <property type="protein sequence ID" value="BAP56437.1"/>
    <property type="molecule type" value="Genomic_DNA"/>
</dbReference>
<dbReference type="Gene3D" id="1.25.40.10">
    <property type="entry name" value="Tetratricopeptide repeat domain"/>
    <property type="match status" value="2"/>
</dbReference>
<reference evidence="3 4" key="1">
    <citation type="journal article" date="2014" name="ISME J.">
        <title>Ecophysiology of Thioploca ingrica as revealed by the complete genome sequence supplemented with proteomic evidence.</title>
        <authorList>
            <person name="Kojima H."/>
            <person name="Ogura Y."/>
            <person name="Yamamoto N."/>
            <person name="Togashi T."/>
            <person name="Mori H."/>
            <person name="Watanabe T."/>
            <person name="Nemoto F."/>
            <person name="Kurokawa K."/>
            <person name="Hayashi T."/>
            <person name="Fukui M."/>
        </authorList>
    </citation>
    <scope>NUCLEOTIDE SEQUENCE [LARGE SCALE GENOMIC DNA]</scope>
</reference>
<evidence type="ECO:0000259" key="2">
    <source>
        <dbReference type="Pfam" id="PF12770"/>
    </source>
</evidence>
<dbReference type="InterPro" id="IPR019734">
    <property type="entry name" value="TPR_rpt"/>
</dbReference>
<evidence type="ECO:0000313" key="4">
    <source>
        <dbReference type="Proteomes" id="UP000031623"/>
    </source>
</evidence>
<sequence length="775" mass="87591">MMKLSHHLLVICLILISPGVTATDNSTLLQQAEIAFQQGHFEQAINNWETVLQSKQLDSQSEIETLIHLAIAYQQLGNYPLSSQLLQQALSSAKSNHNVSQQVLIQSYLGDVLLAMQQPESAAEYLNEGIRLAQQLPDPSLLAHLQNNLGNVLSIQQSYPEALLAFSKATELARQQNLMPILIQALSNQAKVYLKQENFSDSLNYLEMALAQIRQQPDTLQKGFQLLNLAKLGLTIQEQSKNKLTTPFRLPIYPLLEEAQHIATQFQDNRLLAYSKGYLAQVYEQDQRYEEALQLTREAIFLSQTFPDLLYYWEWQQGHLLQSQQQLQAASQSYQQALNHLQPIRTHLMIGQRDTTEAFYERIRPIYYSLADVLLQQAAATDSAPLKTDLLNQAKNTIDSAPLKTNLLNQARNTIEQLKVAELQNYFQNECVSKSTKTNLDQLDKKTAVIYPILLTDRTELLISLPDGIHRFVVPVQSDFLTQTVVEFQKNLQTRTNFRFIQQAQQLYGWLIHPIYEQLLRHHINTLVIVPDGPLRMIPMAALYNSENKHFLIEDFAIATTPGLDLTEPRPLPKDKLKVLLNGLSKAVQDFAPLPNVPQEIDNIHALFTGSTVLLDQTYLLAEVKNALQKTPYSIVHIASHGQFDRNPKKTFVLTYDDKLTMDRLENLLAFSQSRQEPVELLTLSACQTAVGDEQSALGLAGIAIKAGARSALASLWFVNDEATAVLISEFYQQLKKPGVSRAQALQNAQRKLIVMPAFRHPAYWAAFLLIGSWL</sequence>
<evidence type="ECO:0000256" key="1">
    <source>
        <dbReference type="SAM" id="SignalP"/>
    </source>
</evidence>
<feature type="signal peptide" evidence="1">
    <location>
        <begin position="1"/>
        <end position="22"/>
    </location>
</feature>
<dbReference type="InterPro" id="IPR024983">
    <property type="entry name" value="CHAT_dom"/>
</dbReference>
<evidence type="ECO:0000313" key="3">
    <source>
        <dbReference type="EMBL" id="BAP56437.1"/>
    </source>
</evidence>
<dbReference type="PANTHER" id="PTHR10098:SF112">
    <property type="entry name" value="SLR0380 PROTEIN"/>
    <property type="match status" value="1"/>
</dbReference>
<proteinExistence type="predicted"/>
<dbReference type="AlphaFoldDB" id="A0A090AL28"/>
<gene>
    <name evidence="3" type="ORF">THII_2140</name>
</gene>
<keyword evidence="1" id="KW-0732">Signal</keyword>
<dbReference type="PANTHER" id="PTHR10098">
    <property type="entry name" value="RAPSYN-RELATED"/>
    <property type="match status" value="1"/>
</dbReference>
<organism evidence="3 4">
    <name type="scientific">Thioploca ingrica</name>
    <dbReference type="NCBI Taxonomy" id="40754"/>
    <lineage>
        <taxon>Bacteria</taxon>
        <taxon>Pseudomonadati</taxon>
        <taxon>Pseudomonadota</taxon>
        <taxon>Gammaproteobacteria</taxon>
        <taxon>Thiotrichales</taxon>
        <taxon>Thiotrichaceae</taxon>
        <taxon>Thioploca</taxon>
    </lineage>
</organism>
<protein>
    <recommendedName>
        <fullName evidence="2">CHAT domain-containing protein</fullName>
    </recommendedName>
</protein>
<feature type="chain" id="PRO_5001852898" description="CHAT domain-containing protein" evidence="1">
    <location>
        <begin position="23"/>
        <end position="775"/>
    </location>
</feature>
<dbReference type="Pfam" id="PF13424">
    <property type="entry name" value="TPR_12"/>
    <property type="match status" value="2"/>
</dbReference>
<dbReference type="HOGENOM" id="CLU_002404_0_0_6"/>
<accession>A0A090AL28</accession>
<dbReference type="KEGG" id="tig:THII_2140"/>
<dbReference type="InterPro" id="IPR011990">
    <property type="entry name" value="TPR-like_helical_dom_sf"/>
</dbReference>
<dbReference type="Pfam" id="PF12770">
    <property type="entry name" value="CHAT"/>
    <property type="match status" value="1"/>
</dbReference>
<dbReference type="SMART" id="SM00028">
    <property type="entry name" value="TPR"/>
    <property type="match status" value="7"/>
</dbReference>
<keyword evidence="4" id="KW-1185">Reference proteome</keyword>
<dbReference type="OrthoDB" id="5558589at2"/>
<dbReference type="STRING" id="40754.THII_2140"/>
<dbReference type="SUPFAM" id="SSF48452">
    <property type="entry name" value="TPR-like"/>
    <property type="match status" value="2"/>
</dbReference>
<name>A0A090AL28_9GAMM</name>
<dbReference type="Proteomes" id="UP000031623">
    <property type="component" value="Chromosome"/>
</dbReference>
<feature type="domain" description="CHAT" evidence="2">
    <location>
        <begin position="504"/>
        <end position="773"/>
    </location>
</feature>